<dbReference type="SMART" id="SM00943">
    <property type="entry name" value="Prim-Pol"/>
    <property type="match status" value="1"/>
</dbReference>
<dbReference type="OrthoDB" id="3397040at2"/>
<dbReference type="STRING" id="218821.SAMN05421837_107336"/>
<reference evidence="3" key="1">
    <citation type="submission" date="2016-10" db="EMBL/GenBank/DDBJ databases">
        <authorList>
            <person name="Varghese N."/>
            <person name="Submissions S."/>
        </authorList>
    </citation>
    <scope>NUCLEOTIDE SEQUENCE [LARGE SCALE GENOMIC DNA]</scope>
    <source>
        <strain evidence="3">DSM 44654</strain>
    </source>
</reference>
<dbReference type="Proteomes" id="UP000198878">
    <property type="component" value="Unassembled WGS sequence"/>
</dbReference>
<dbReference type="AlphaFoldDB" id="A0A1H5RAC2"/>
<dbReference type="EMBL" id="FNUJ01000007">
    <property type="protein sequence ID" value="SEF34357.1"/>
    <property type="molecule type" value="Genomic_DNA"/>
</dbReference>
<evidence type="ECO:0000313" key="3">
    <source>
        <dbReference type="Proteomes" id="UP000198878"/>
    </source>
</evidence>
<organism evidence="2 3">
    <name type="scientific">Amycolatopsis pretoriensis</name>
    <dbReference type="NCBI Taxonomy" id="218821"/>
    <lineage>
        <taxon>Bacteria</taxon>
        <taxon>Bacillati</taxon>
        <taxon>Actinomycetota</taxon>
        <taxon>Actinomycetes</taxon>
        <taxon>Pseudonocardiales</taxon>
        <taxon>Pseudonocardiaceae</taxon>
        <taxon>Amycolatopsis</taxon>
    </lineage>
</organism>
<keyword evidence="3" id="KW-1185">Reference proteome</keyword>
<dbReference type="InterPro" id="IPR015330">
    <property type="entry name" value="DNA_primase/pol_bifunc_N"/>
</dbReference>
<dbReference type="SUPFAM" id="SSF56747">
    <property type="entry name" value="Prim-pol domain"/>
    <property type="match status" value="1"/>
</dbReference>
<dbReference type="CDD" id="cd04859">
    <property type="entry name" value="Prim_Pol"/>
    <property type="match status" value="1"/>
</dbReference>
<accession>A0A1H5RAC2</accession>
<proteinExistence type="predicted"/>
<evidence type="ECO:0000259" key="1">
    <source>
        <dbReference type="SMART" id="SM00943"/>
    </source>
</evidence>
<protein>
    <submittedName>
        <fullName evidence="2">Bifunctional DNA primase/polymerase, N-terminal</fullName>
    </submittedName>
</protein>
<dbReference type="Pfam" id="PF09250">
    <property type="entry name" value="Prim-Pol"/>
    <property type="match status" value="1"/>
</dbReference>
<name>A0A1H5RAC2_9PSEU</name>
<evidence type="ECO:0000313" key="2">
    <source>
        <dbReference type="EMBL" id="SEF34357.1"/>
    </source>
</evidence>
<sequence>MRTFTTCPGCGDVLAYQDRRTRTHPGCQDPQGYEFELEREFLAAAEAGDNALADTLAAQLDGMFDRPPRLFDAALAYAEMGWPVFPLRPGTKIPFPNTRGFKDATDNRILIRQWWGRWPMANIGLPTGRHFDVIDIDFRHGARPAWDRLRAVDAMPDVHGVASTAHNGIHLLLEPAGGGNLTRAGALPGIDYRGRGGYIVAPPSILASGRRYTWEVKPSPVITAPRRPVPTRSAGAP</sequence>
<feature type="domain" description="DNA primase/polymerase bifunctional N-terminal" evidence="1">
    <location>
        <begin position="74"/>
        <end position="231"/>
    </location>
</feature>
<gene>
    <name evidence="2" type="ORF">SAMN05421837_107336</name>
</gene>
<dbReference type="RefSeq" id="WP_143051047.1">
    <property type="nucleotide sequence ID" value="NZ_FNUJ01000007.1"/>
</dbReference>